<dbReference type="AlphaFoldDB" id="A0A917U6Y9"/>
<name>A0A917U6Y9_9ACTN</name>
<evidence type="ECO:0000256" key="1">
    <source>
        <dbReference type="SAM" id="MobiDB-lite"/>
    </source>
</evidence>
<feature type="region of interest" description="Disordered" evidence="1">
    <location>
        <begin position="182"/>
        <end position="212"/>
    </location>
</feature>
<dbReference type="PANTHER" id="PTHR11319">
    <property type="entry name" value="G PROTEIN-COUPLED RECEPTOR-RELATED"/>
    <property type="match status" value="1"/>
</dbReference>
<protein>
    <recommendedName>
        <fullName evidence="4">Right-handed parallel beta-helix repeat-containing protein</fullName>
    </recommendedName>
</protein>
<proteinExistence type="predicted"/>
<organism evidence="2 3">
    <name type="scientific">Micromonospora sonchi</name>
    <dbReference type="NCBI Taxonomy" id="1763543"/>
    <lineage>
        <taxon>Bacteria</taxon>
        <taxon>Bacillati</taxon>
        <taxon>Actinomycetota</taxon>
        <taxon>Actinomycetes</taxon>
        <taxon>Micromonosporales</taxon>
        <taxon>Micromonosporaceae</taxon>
        <taxon>Micromonospora</taxon>
    </lineage>
</organism>
<dbReference type="PANTHER" id="PTHR11319:SF35">
    <property type="entry name" value="OUTER MEMBRANE PROTEIN PMPC-RELATED"/>
    <property type="match status" value="1"/>
</dbReference>
<comment type="caution">
    <text evidence="2">The sequence shown here is derived from an EMBL/GenBank/DDBJ whole genome shotgun (WGS) entry which is preliminary data.</text>
</comment>
<dbReference type="Proteomes" id="UP000608890">
    <property type="component" value="Unassembled WGS sequence"/>
</dbReference>
<reference evidence="2" key="1">
    <citation type="journal article" date="2014" name="Int. J. Syst. Evol. Microbiol.">
        <title>Complete genome sequence of Corynebacterium casei LMG S-19264T (=DSM 44701T), isolated from a smear-ripened cheese.</title>
        <authorList>
            <consortium name="US DOE Joint Genome Institute (JGI-PGF)"/>
            <person name="Walter F."/>
            <person name="Albersmeier A."/>
            <person name="Kalinowski J."/>
            <person name="Ruckert C."/>
        </authorList>
    </citation>
    <scope>NUCLEOTIDE SEQUENCE</scope>
    <source>
        <strain evidence="2">CGMCC 4.7312</strain>
    </source>
</reference>
<gene>
    <name evidence="2" type="ORF">GCM10011608_49670</name>
</gene>
<reference evidence="2" key="2">
    <citation type="submission" date="2020-09" db="EMBL/GenBank/DDBJ databases">
        <authorList>
            <person name="Sun Q."/>
            <person name="Zhou Y."/>
        </authorList>
    </citation>
    <scope>NUCLEOTIDE SEQUENCE</scope>
    <source>
        <strain evidence="2">CGMCC 4.7312</strain>
    </source>
</reference>
<dbReference type="InterPro" id="IPR011050">
    <property type="entry name" value="Pectin_lyase_fold/virulence"/>
</dbReference>
<dbReference type="SUPFAM" id="SSF51126">
    <property type="entry name" value="Pectin lyase-like"/>
    <property type="match status" value="1"/>
</dbReference>
<feature type="region of interest" description="Disordered" evidence="1">
    <location>
        <begin position="20"/>
        <end position="83"/>
    </location>
</feature>
<feature type="compositionally biased region" description="Basic and acidic residues" evidence="1">
    <location>
        <begin position="51"/>
        <end position="83"/>
    </location>
</feature>
<evidence type="ECO:0000313" key="3">
    <source>
        <dbReference type="Proteomes" id="UP000608890"/>
    </source>
</evidence>
<keyword evidence="3" id="KW-1185">Reference proteome</keyword>
<evidence type="ECO:0000313" key="2">
    <source>
        <dbReference type="EMBL" id="GGM58716.1"/>
    </source>
</evidence>
<sequence length="494" mass="49937">MAAGVAGLTGIVGLAALGGVAARQQRSTDQDRTSDKQSAAAPRQDSGGPAGKDRSEGDRDAEWSGRDGPQEQRDGGKPAKRVPCDSDKLIEAITYANANHGGALELARACTYELTRSEHGNGLPVIKQAVTLIGRDTRITRAANVAPFRIFNVGRNGHLTLKDVTVRGGQTWPDLIAGRATPKTATGRAAPKTATGRAAPKAATGPHDGAGLLVQRGGRADIERSEFSINHSGGNGGAVANFGTIRLAHTLVEGNSAAGAGGGVFNAGVLRVEDARIAANSAQFGGGGIGNGAPQDGTRVSGGTTWVWRSTISHNRTAGVGGGILDVEGTTTVRQSQVTDNNASESGGGIIAYNGTKLALERVLVAGNSTDGDAGGVAVSFESSAVIEHSAIKENVAGGSGAGLNVSLSDVVLRDTEVVANQAVGHDSAGGGIVNDLGRVRLERSKVAHNVSVLPPGGISTNNGGVTIDRASAVTGNRPTNCTGSLVIPNRCFG</sequence>
<evidence type="ECO:0008006" key="4">
    <source>
        <dbReference type="Google" id="ProtNLM"/>
    </source>
</evidence>
<dbReference type="EMBL" id="BMNB01000030">
    <property type="protein sequence ID" value="GGM58716.1"/>
    <property type="molecule type" value="Genomic_DNA"/>
</dbReference>
<feature type="compositionally biased region" description="Basic and acidic residues" evidence="1">
    <location>
        <begin position="26"/>
        <end position="35"/>
    </location>
</feature>
<accession>A0A917U6Y9</accession>